<dbReference type="Pfam" id="PF00583">
    <property type="entry name" value="Acetyltransf_1"/>
    <property type="match status" value="1"/>
</dbReference>
<dbReference type="Gene3D" id="3.40.630.30">
    <property type="match status" value="1"/>
</dbReference>
<evidence type="ECO:0000259" key="1">
    <source>
        <dbReference type="PROSITE" id="PS51186"/>
    </source>
</evidence>
<dbReference type="RefSeq" id="WP_204467251.1">
    <property type="nucleotide sequence ID" value="NZ_JAFBCV010000010.1"/>
</dbReference>
<dbReference type="CDD" id="cd04301">
    <property type="entry name" value="NAT_SF"/>
    <property type="match status" value="1"/>
</dbReference>
<organism evidence="2 3">
    <name type="scientific">Shouchella xiaoxiensis</name>
    <dbReference type="NCBI Taxonomy" id="766895"/>
    <lineage>
        <taxon>Bacteria</taxon>
        <taxon>Bacillati</taxon>
        <taxon>Bacillota</taxon>
        <taxon>Bacilli</taxon>
        <taxon>Bacillales</taxon>
        <taxon>Bacillaceae</taxon>
        <taxon>Shouchella</taxon>
    </lineage>
</organism>
<comment type="caution">
    <text evidence="2">The sequence shown here is derived from an EMBL/GenBank/DDBJ whole genome shotgun (WGS) entry which is preliminary data.</text>
</comment>
<proteinExistence type="predicted"/>
<dbReference type="Proteomes" id="UP001179280">
    <property type="component" value="Unassembled WGS sequence"/>
</dbReference>
<evidence type="ECO:0000313" key="2">
    <source>
        <dbReference type="EMBL" id="MBM7839925.1"/>
    </source>
</evidence>
<dbReference type="InterPro" id="IPR000182">
    <property type="entry name" value="GNAT_dom"/>
</dbReference>
<gene>
    <name evidence="2" type="ORF">JOC54_003205</name>
</gene>
<dbReference type="InterPro" id="IPR016181">
    <property type="entry name" value="Acyl_CoA_acyltransferase"/>
</dbReference>
<sequence length="162" mass="18411">MNTTKEIHLSFYEEKYLKILSEFELPETQAQFTALPENLLTISDGQFRIVILSGDNPVGFFLLHNTARVSEYTTNPHAMLLTALSINHNYQGRGYAKKAMLELGAFVSKQFKECNEIILAVNHKNIPAQNLYKNVGFMDTGRRKIGKIGEQLIMQLTIQSNM</sequence>
<dbReference type="PROSITE" id="PS51186">
    <property type="entry name" value="GNAT"/>
    <property type="match status" value="1"/>
</dbReference>
<keyword evidence="3" id="KW-1185">Reference proteome</keyword>
<dbReference type="SUPFAM" id="SSF55729">
    <property type="entry name" value="Acyl-CoA N-acyltransferases (Nat)"/>
    <property type="match status" value="1"/>
</dbReference>
<name>A0ABS2SYU1_9BACI</name>
<dbReference type="EMBL" id="JAFBCV010000010">
    <property type="protein sequence ID" value="MBM7839925.1"/>
    <property type="molecule type" value="Genomic_DNA"/>
</dbReference>
<feature type="domain" description="N-acetyltransferase" evidence="1">
    <location>
        <begin position="7"/>
        <end position="159"/>
    </location>
</feature>
<reference evidence="2" key="1">
    <citation type="submission" date="2021-01" db="EMBL/GenBank/DDBJ databases">
        <title>Genomic Encyclopedia of Type Strains, Phase IV (KMG-IV): sequencing the most valuable type-strain genomes for metagenomic binning, comparative biology and taxonomic classification.</title>
        <authorList>
            <person name="Goeker M."/>
        </authorList>
    </citation>
    <scope>NUCLEOTIDE SEQUENCE</scope>
    <source>
        <strain evidence="2">DSM 21943</strain>
    </source>
</reference>
<evidence type="ECO:0000313" key="3">
    <source>
        <dbReference type="Proteomes" id="UP001179280"/>
    </source>
</evidence>
<accession>A0ABS2SYU1</accession>
<protein>
    <submittedName>
        <fullName evidence="2">RimJ/RimL family protein N-acetyltransferase</fullName>
    </submittedName>
</protein>